<comment type="caution">
    <text evidence="2">The sequence shown here is derived from an EMBL/GenBank/DDBJ whole genome shotgun (WGS) entry which is preliminary data.</text>
</comment>
<feature type="domain" description="TOD1/MUCI70 glycosyltransferase-like" evidence="1">
    <location>
        <begin position="140"/>
        <end position="271"/>
    </location>
</feature>
<evidence type="ECO:0000313" key="2">
    <source>
        <dbReference type="EMBL" id="MDQ0359815.1"/>
    </source>
</evidence>
<dbReference type="EMBL" id="JAUSUR010000001">
    <property type="protein sequence ID" value="MDQ0359815.1"/>
    <property type="molecule type" value="Genomic_DNA"/>
</dbReference>
<accession>A0ABU0DYV5</accession>
<name>A0ABU0DYV5_9FIRM</name>
<dbReference type="InterPro" id="IPR006852">
    <property type="entry name" value="TOD1_MUCI70"/>
</dbReference>
<proteinExistence type="predicted"/>
<dbReference type="PANTHER" id="PTHR12956">
    <property type="entry name" value="ALKALINE CERAMIDASE-RELATED"/>
    <property type="match status" value="1"/>
</dbReference>
<dbReference type="RefSeq" id="WP_307405241.1">
    <property type="nucleotide sequence ID" value="NZ_JAUSUR010000001.1"/>
</dbReference>
<evidence type="ECO:0000313" key="3">
    <source>
        <dbReference type="Proteomes" id="UP001230220"/>
    </source>
</evidence>
<reference evidence="2 3" key="1">
    <citation type="submission" date="2023-07" db="EMBL/GenBank/DDBJ databases">
        <title>Genomic Encyclopedia of Type Strains, Phase IV (KMG-IV): sequencing the most valuable type-strain genomes for metagenomic binning, comparative biology and taxonomic classification.</title>
        <authorList>
            <person name="Goeker M."/>
        </authorList>
    </citation>
    <scope>NUCLEOTIDE SEQUENCE [LARGE SCALE GENOMIC DNA]</scope>
    <source>
        <strain evidence="2 3">DSM 16784</strain>
    </source>
</reference>
<dbReference type="Proteomes" id="UP001230220">
    <property type="component" value="Unassembled WGS sequence"/>
</dbReference>
<gene>
    <name evidence="2" type="ORF">J2S15_000546</name>
</gene>
<dbReference type="Pfam" id="PF04765">
    <property type="entry name" value="TOD1_MUCI70"/>
    <property type="match status" value="1"/>
</dbReference>
<organism evidence="2 3">
    <name type="scientific">Breznakia pachnodae</name>
    <dbReference type="NCBI Taxonomy" id="265178"/>
    <lineage>
        <taxon>Bacteria</taxon>
        <taxon>Bacillati</taxon>
        <taxon>Bacillota</taxon>
        <taxon>Erysipelotrichia</taxon>
        <taxon>Erysipelotrichales</taxon>
        <taxon>Erysipelotrichaceae</taxon>
        <taxon>Breznakia</taxon>
    </lineage>
</organism>
<keyword evidence="3" id="KW-1185">Reference proteome</keyword>
<dbReference type="InterPro" id="IPR048354">
    <property type="entry name" value="TOD1_MUCI70_glycTrfase_dom"/>
</dbReference>
<evidence type="ECO:0000259" key="1">
    <source>
        <dbReference type="Pfam" id="PF04765"/>
    </source>
</evidence>
<dbReference type="PANTHER" id="PTHR12956:SF17">
    <property type="entry name" value="OS01G0749100 PROTEIN"/>
    <property type="match status" value="1"/>
</dbReference>
<sequence>MSKTIKDVNEEYLLLLDSPEYKLGKYIKLLKNSIKKKQLISNLKMIRRLMKLKKTKGKINRFQNGNNNHKDSNKKIAVYTVLFGNYDQIRNIYVKPNNCDFFIITDQIVPDDSDWTCVKLTNEEKSLIESMSAIEKNRYFKMLGSNNFKNYDYTIYIDANLEIYGNLNSMLQYVDGETGLAMYNHSSRGDIYNEAKACKIQKKGNYEAIYEQVEHYQSEGMPINFGMCECCVIVRDLKNKNSFKLLSSWWNEFLKWRSYRDQIAWPYIVWKDGYSINSIGCLGENIAVDGNFRRYNHGG</sequence>
<protein>
    <recommendedName>
        <fullName evidence="1">TOD1/MUCI70 glycosyltransferase-like domain-containing protein</fullName>
    </recommendedName>
</protein>